<sequence length="106" mass="11483">MTLRRYGARRTFTPREDAFGRLAAFVRLGRHTTGLVGVAAYCALAVRANAIDKTGSQMAYPLWETGYGNGIIFCTLGSAGVGGIATSRFSKFKVKPLMSQRVTDCE</sequence>
<proteinExistence type="predicted"/>
<accession>A0A182TR15</accession>
<reference evidence="2" key="1">
    <citation type="submission" date="2014-01" db="EMBL/GenBank/DDBJ databases">
        <title>The Genome Sequence of Anopheles melas CM1001059_A (V2).</title>
        <authorList>
            <consortium name="The Broad Institute Genomics Platform"/>
            <person name="Neafsey D.E."/>
            <person name="Besansky N."/>
            <person name="Howell P."/>
            <person name="Walton C."/>
            <person name="Young S.K."/>
            <person name="Zeng Q."/>
            <person name="Gargeya S."/>
            <person name="Fitzgerald M."/>
            <person name="Haas B."/>
            <person name="Abouelleil A."/>
            <person name="Allen A.W."/>
            <person name="Alvarado L."/>
            <person name="Arachchi H.M."/>
            <person name="Berlin A.M."/>
            <person name="Chapman S.B."/>
            <person name="Gainer-Dewar J."/>
            <person name="Goldberg J."/>
            <person name="Griggs A."/>
            <person name="Gujja S."/>
            <person name="Hansen M."/>
            <person name="Howarth C."/>
            <person name="Imamovic A."/>
            <person name="Ireland A."/>
            <person name="Larimer J."/>
            <person name="McCowan C."/>
            <person name="Murphy C."/>
            <person name="Pearson M."/>
            <person name="Poon T.W."/>
            <person name="Priest M."/>
            <person name="Roberts A."/>
            <person name="Saif S."/>
            <person name="Shea T."/>
            <person name="Sisk P."/>
            <person name="Sykes S."/>
            <person name="Wortman J."/>
            <person name="Nusbaum C."/>
            <person name="Birren B."/>
        </authorList>
    </citation>
    <scope>NUCLEOTIDE SEQUENCE [LARGE SCALE GENOMIC DNA]</scope>
    <source>
        <strain evidence="2">CM1001059</strain>
    </source>
</reference>
<keyword evidence="2" id="KW-1185">Reference proteome</keyword>
<reference evidence="1" key="2">
    <citation type="submission" date="2020-05" db="UniProtKB">
        <authorList>
            <consortium name="EnsemblMetazoa"/>
        </authorList>
    </citation>
    <scope>IDENTIFICATION</scope>
    <source>
        <strain evidence="1">CM1001059</strain>
    </source>
</reference>
<name>A0A182TR15_9DIPT</name>
<dbReference type="EnsemblMetazoa" id="AMEC006795-RA">
    <property type="protein sequence ID" value="AMEC006795-PA"/>
    <property type="gene ID" value="AMEC006795"/>
</dbReference>
<dbReference type="Proteomes" id="UP000075902">
    <property type="component" value="Unassembled WGS sequence"/>
</dbReference>
<dbReference type="VEuPathDB" id="VectorBase:AMEC006795"/>
<protein>
    <submittedName>
        <fullName evidence="1">Uncharacterized protein</fullName>
    </submittedName>
</protein>
<evidence type="ECO:0000313" key="1">
    <source>
        <dbReference type="EnsemblMetazoa" id="AMEC006795-PA"/>
    </source>
</evidence>
<evidence type="ECO:0000313" key="2">
    <source>
        <dbReference type="Proteomes" id="UP000075902"/>
    </source>
</evidence>
<dbReference type="AlphaFoldDB" id="A0A182TR15"/>
<organism evidence="1 2">
    <name type="scientific">Anopheles melas</name>
    <dbReference type="NCBI Taxonomy" id="34690"/>
    <lineage>
        <taxon>Eukaryota</taxon>
        <taxon>Metazoa</taxon>
        <taxon>Ecdysozoa</taxon>
        <taxon>Arthropoda</taxon>
        <taxon>Hexapoda</taxon>
        <taxon>Insecta</taxon>
        <taxon>Pterygota</taxon>
        <taxon>Neoptera</taxon>
        <taxon>Endopterygota</taxon>
        <taxon>Diptera</taxon>
        <taxon>Nematocera</taxon>
        <taxon>Culicoidea</taxon>
        <taxon>Culicidae</taxon>
        <taxon>Anophelinae</taxon>
        <taxon>Anopheles</taxon>
    </lineage>
</organism>